<reference evidence="1 2" key="1">
    <citation type="journal article" date="2009" name="Nat. Genet.">
        <title>The genome of the cucumber, Cucumis sativus L.</title>
        <authorList>
            <person name="Huang S."/>
            <person name="Li R."/>
            <person name="Zhang Z."/>
            <person name="Li L."/>
            <person name="Gu X."/>
            <person name="Fan W."/>
            <person name="Lucas W.J."/>
            <person name="Wang X."/>
            <person name="Xie B."/>
            <person name="Ni P."/>
            <person name="Ren Y."/>
            <person name="Zhu H."/>
            <person name="Li J."/>
            <person name="Lin K."/>
            <person name="Jin W."/>
            <person name="Fei Z."/>
            <person name="Li G."/>
            <person name="Staub J."/>
            <person name="Kilian A."/>
            <person name="van der Vossen E.A."/>
            <person name="Wu Y."/>
            <person name="Guo J."/>
            <person name="He J."/>
            <person name="Jia Z."/>
            <person name="Ren Y."/>
            <person name="Tian G."/>
            <person name="Lu Y."/>
            <person name="Ruan J."/>
            <person name="Qian W."/>
            <person name="Wang M."/>
            <person name="Huang Q."/>
            <person name="Li B."/>
            <person name="Xuan Z."/>
            <person name="Cao J."/>
            <person name="Asan"/>
            <person name="Wu Z."/>
            <person name="Zhang J."/>
            <person name="Cai Q."/>
            <person name="Bai Y."/>
            <person name="Zhao B."/>
            <person name="Han Y."/>
            <person name="Li Y."/>
            <person name="Li X."/>
            <person name="Wang S."/>
            <person name="Shi Q."/>
            <person name="Liu S."/>
            <person name="Cho W.K."/>
            <person name="Kim J.Y."/>
            <person name="Xu Y."/>
            <person name="Heller-Uszynska K."/>
            <person name="Miao H."/>
            <person name="Cheng Z."/>
            <person name="Zhang S."/>
            <person name="Wu J."/>
            <person name="Yang Y."/>
            <person name="Kang H."/>
            <person name="Li M."/>
            <person name="Liang H."/>
            <person name="Ren X."/>
            <person name="Shi Z."/>
            <person name="Wen M."/>
            <person name="Jian M."/>
            <person name="Yang H."/>
            <person name="Zhang G."/>
            <person name="Yang Z."/>
            <person name="Chen R."/>
            <person name="Liu S."/>
            <person name="Li J."/>
            <person name="Ma L."/>
            <person name="Liu H."/>
            <person name="Zhou Y."/>
            <person name="Zhao J."/>
            <person name="Fang X."/>
            <person name="Li G."/>
            <person name="Fang L."/>
            <person name="Li Y."/>
            <person name="Liu D."/>
            <person name="Zheng H."/>
            <person name="Zhang Y."/>
            <person name="Qin N."/>
            <person name="Li Z."/>
            <person name="Yang G."/>
            <person name="Yang S."/>
            <person name="Bolund L."/>
            <person name="Kristiansen K."/>
            <person name="Zheng H."/>
            <person name="Li S."/>
            <person name="Zhang X."/>
            <person name="Yang H."/>
            <person name="Wang J."/>
            <person name="Sun R."/>
            <person name="Zhang B."/>
            <person name="Jiang S."/>
            <person name="Wang J."/>
            <person name="Du Y."/>
            <person name="Li S."/>
        </authorList>
    </citation>
    <scope>NUCLEOTIDE SEQUENCE [LARGE SCALE GENOMIC DNA]</scope>
    <source>
        <strain evidence="2">cv. 9930</strain>
    </source>
</reference>
<reference evidence="1 2" key="3">
    <citation type="journal article" date="2010" name="BMC Genomics">
        <title>Transcriptome sequencing and comparative analysis of cucumber flowers with different sex types.</title>
        <authorList>
            <person name="Guo S."/>
            <person name="Zheng Y."/>
            <person name="Joung J.G."/>
            <person name="Liu S."/>
            <person name="Zhang Z."/>
            <person name="Crasta O.R."/>
            <person name="Sobral B.W."/>
            <person name="Xu Y."/>
            <person name="Huang S."/>
            <person name="Fei Z."/>
        </authorList>
    </citation>
    <scope>NUCLEOTIDE SEQUENCE [LARGE SCALE GENOMIC DNA]</scope>
    <source>
        <strain evidence="2">cv. 9930</strain>
    </source>
</reference>
<dbReference type="EMBL" id="CM002928">
    <property type="protein sequence ID" value="KGN45407.1"/>
    <property type="molecule type" value="Genomic_DNA"/>
</dbReference>
<evidence type="ECO:0008006" key="3">
    <source>
        <dbReference type="Google" id="ProtNLM"/>
    </source>
</evidence>
<dbReference type="Gramene" id="KGN45407">
    <property type="protein sequence ID" value="KGN45407"/>
    <property type="gene ID" value="Csa_7G447575"/>
</dbReference>
<reference evidence="1 2" key="2">
    <citation type="journal article" date="2009" name="PLoS ONE">
        <title>An integrated genetic and cytogenetic map of the cucumber genome.</title>
        <authorList>
            <person name="Ren Y."/>
            <person name="Zhang Z."/>
            <person name="Liu J."/>
            <person name="Staub J.E."/>
            <person name="Han Y."/>
            <person name="Cheng Z."/>
            <person name="Li X."/>
            <person name="Lu J."/>
            <person name="Miao H."/>
            <person name="Kang H."/>
            <person name="Xie B."/>
            <person name="Gu X."/>
            <person name="Wang X."/>
            <person name="Du Y."/>
            <person name="Jin W."/>
            <person name="Huang S."/>
        </authorList>
    </citation>
    <scope>NUCLEOTIDE SEQUENCE [LARGE SCALE GENOMIC DNA]</scope>
    <source>
        <strain evidence="2">cv. 9930</strain>
    </source>
</reference>
<dbReference type="AlphaFoldDB" id="A0A0A0KAJ6"/>
<reference evidence="1 2" key="4">
    <citation type="journal article" date="2011" name="BMC Genomics">
        <title>RNA-Seq improves annotation of protein-coding genes in the cucumber genome.</title>
        <authorList>
            <person name="Li Z."/>
            <person name="Zhang Z."/>
            <person name="Yan P."/>
            <person name="Huang S."/>
            <person name="Fei Z."/>
            <person name="Lin K."/>
        </authorList>
    </citation>
    <scope>NUCLEOTIDE SEQUENCE [LARGE SCALE GENOMIC DNA]</scope>
    <source>
        <strain evidence="2">cv. 9930</strain>
    </source>
</reference>
<sequence length="201" mass="23833">MTSMASTKTQLLARWRAIEEEDDTGHGTIQPHRFQQLKEEWFADAFTYLISLPQESHIWCGSWDIMGPLLETFYNYFKDESDDSPLRRLWKRISMEMNQCIQCVCQHHQAKDMYSSEYEMSSIGPLLDVLRRLDEERVTQYLRNINHRISQGEYDAAQDNSEVVSVVYEVNFRPQLLPPLPNFISTHLSDEFYFQYFSSYC</sequence>
<organism evidence="1 2">
    <name type="scientific">Cucumis sativus</name>
    <name type="common">Cucumber</name>
    <dbReference type="NCBI Taxonomy" id="3659"/>
    <lineage>
        <taxon>Eukaryota</taxon>
        <taxon>Viridiplantae</taxon>
        <taxon>Streptophyta</taxon>
        <taxon>Embryophyta</taxon>
        <taxon>Tracheophyta</taxon>
        <taxon>Spermatophyta</taxon>
        <taxon>Magnoliopsida</taxon>
        <taxon>eudicotyledons</taxon>
        <taxon>Gunneridae</taxon>
        <taxon>Pentapetalae</taxon>
        <taxon>rosids</taxon>
        <taxon>fabids</taxon>
        <taxon>Cucurbitales</taxon>
        <taxon>Cucurbitaceae</taxon>
        <taxon>Benincaseae</taxon>
        <taxon>Cucumis</taxon>
    </lineage>
</organism>
<gene>
    <name evidence="1" type="ORF">Csa_7G447575</name>
</gene>
<dbReference type="Proteomes" id="UP000029981">
    <property type="component" value="Chromosome 7"/>
</dbReference>
<accession>A0A0A0KAJ6</accession>
<dbReference type="STRING" id="3659.A0A0A0KAJ6"/>
<evidence type="ECO:0000313" key="1">
    <source>
        <dbReference type="EMBL" id="KGN45407.1"/>
    </source>
</evidence>
<keyword evidence="2" id="KW-1185">Reference proteome</keyword>
<name>A0A0A0KAJ6_CUCSA</name>
<protein>
    <recommendedName>
        <fullName evidence="3">Helicase Sen1 N-terminal domain-containing protein</fullName>
    </recommendedName>
</protein>
<evidence type="ECO:0000313" key="2">
    <source>
        <dbReference type="Proteomes" id="UP000029981"/>
    </source>
</evidence>
<proteinExistence type="predicted"/>